<dbReference type="Pfam" id="PF00498">
    <property type="entry name" value="FHA"/>
    <property type="match status" value="1"/>
</dbReference>
<feature type="region of interest" description="Disordered" evidence="7">
    <location>
        <begin position="179"/>
        <end position="207"/>
    </location>
</feature>
<dbReference type="InterPro" id="IPR037810">
    <property type="entry name" value="PHLDB1/2/3_PH"/>
</dbReference>
<organism evidence="9 10">
    <name type="scientific">Nothobranchius furzeri</name>
    <name type="common">Turquoise killifish</name>
    <dbReference type="NCBI Taxonomy" id="105023"/>
    <lineage>
        <taxon>Eukaryota</taxon>
        <taxon>Metazoa</taxon>
        <taxon>Chordata</taxon>
        <taxon>Craniata</taxon>
        <taxon>Vertebrata</taxon>
        <taxon>Euteleostomi</taxon>
        <taxon>Actinopterygii</taxon>
        <taxon>Neopterygii</taxon>
        <taxon>Teleostei</taxon>
        <taxon>Neoteleostei</taxon>
        <taxon>Acanthomorphata</taxon>
        <taxon>Ovalentaria</taxon>
        <taxon>Atherinomorphae</taxon>
        <taxon>Cyprinodontiformes</taxon>
        <taxon>Nothobranchiidae</taxon>
        <taxon>Nothobranchius</taxon>
    </lineage>
</organism>
<evidence type="ECO:0000256" key="2">
    <source>
        <dbReference type="ARBA" id="ARBA00022553"/>
    </source>
</evidence>
<evidence type="ECO:0000256" key="1">
    <source>
        <dbReference type="ARBA" id="ARBA00022481"/>
    </source>
</evidence>
<dbReference type="Proteomes" id="UP000822369">
    <property type="component" value="Chromosome 15"/>
</dbReference>
<feature type="coiled-coil region" evidence="6">
    <location>
        <begin position="1027"/>
        <end position="1093"/>
    </location>
</feature>
<feature type="domain" description="PH" evidence="8">
    <location>
        <begin position="1142"/>
        <end position="1245"/>
    </location>
</feature>
<feature type="compositionally biased region" description="Polar residues" evidence="7">
    <location>
        <begin position="184"/>
        <end position="207"/>
    </location>
</feature>
<keyword evidence="3 6" id="KW-0175">Coiled coil</keyword>
<feature type="region of interest" description="Disordered" evidence="7">
    <location>
        <begin position="229"/>
        <end position="372"/>
    </location>
</feature>
<feature type="region of interest" description="Disordered" evidence="7">
    <location>
        <begin position="984"/>
        <end position="1003"/>
    </location>
</feature>
<feature type="region of interest" description="Disordered" evidence="7">
    <location>
        <begin position="569"/>
        <end position="620"/>
    </location>
</feature>
<feature type="compositionally biased region" description="Polar residues" evidence="7">
    <location>
        <begin position="338"/>
        <end position="357"/>
    </location>
</feature>
<dbReference type="CDD" id="cd14673">
    <property type="entry name" value="PH_PHLDB1_2"/>
    <property type="match status" value="1"/>
</dbReference>
<dbReference type="Gene3D" id="2.30.29.30">
    <property type="entry name" value="Pleckstrin-homology domain (PH domain)/Phosphotyrosine-binding domain (PTB)"/>
    <property type="match status" value="1"/>
</dbReference>
<dbReference type="AlphaFoldDB" id="A0A9D2XP41"/>
<accession>A0A9D2XP41</accession>
<keyword evidence="1" id="KW-0488">Methylation</keyword>
<feature type="coiled-coil region" evidence="6">
    <location>
        <begin position="641"/>
        <end position="732"/>
    </location>
</feature>
<dbReference type="GO" id="GO:0070507">
    <property type="term" value="P:regulation of microtubule cytoskeleton organization"/>
    <property type="evidence" value="ECO:0007669"/>
    <property type="project" value="TreeGrafter"/>
</dbReference>
<dbReference type="InterPro" id="IPR011993">
    <property type="entry name" value="PH-like_dom_sf"/>
</dbReference>
<keyword evidence="2" id="KW-0597">Phosphoprotein</keyword>
<feature type="compositionally biased region" description="Low complexity" evidence="7">
    <location>
        <begin position="859"/>
        <end position="875"/>
    </location>
</feature>
<dbReference type="PANTHER" id="PTHR12156">
    <property type="entry name" value="PLECKSTRIN HOMOLOGY-LIKE DOMAIN, FAMILY B, MEMBER 3"/>
    <property type="match status" value="1"/>
</dbReference>
<protein>
    <recommendedName>
        <fullName evidence="4">Pleckstrin homology-like domain family B member 1</fullName>
    </recommendedName>
    <alternativeName>
        <fullName evidence="5">Protein LL5-alpha</fullName>
    </alternativeName>
</protein>
<dbReference type="EMBL" id="JAAVVJ010000015">
    <property type="protein sequence ID" value="KAF7205846.1"/>
    <property type="molecule type" value="Genomic_DNA"/>
</dbReference>
<dbReference type="FunFam" id="2.60.200.20:FF:000004">
    <property type="entry name" value="pleckstrin homology-like domain family B member 1 isoform X1"/>
    <property type="match status" value="1"/>
</dbReference>
<dbReference type="InterPro" id="IPR052212">
    <property type="entry name" value="PH-like_domain"/>
</dbReference>
<feature type="compositionally biased region" description="Gly residues" evidence="7">
    <location>
        <begin position="569"/>
        <end position="586"/>
    </location>
</feature>
<evidence type="ECO:0000313" key="10">
    <source>
        <dbReference type="Proteomes" id="UP000822369"/>
    </source>
</evidence>
<feature type="region of interest" description="Disordered" evidence="7">
    <location>
        <begin position="856"/>
        <end position="877"/>
    </location>
</feature>
<gene>
    <name evidence="9" type="ORF">G4P62_010997</name>
</gene>
<proteinExistence type="predicted"/>
<evidence type="ECO:0000256" key="5">
    <source>
        <dbReference type="ARBA" id="ARBA00077655"/>
    </source>
</evidence>
<dbReference type="InterPro" id="IPR001849">
    <property type="entry name" value="PH_domain"/>
</dbReference>
<dbReference type="SMART" id="SM00233">
    <property type="entry name" value="PH"/>
    <property type="match status" value="1"/>
</dbReference>
<comment type="caution">
    <text evidence="9">The sequence shown here is derived from an EMBL/GenBank/DDBJ whole genome shotgun (WGS) entry which is preliminary data.</text>
</comment>
<evidence type="ECO:0000256" key="3">
    <source>
        <dbReference type="ARBA" id="ARBA00023054"/>
    </source>
</evidence>
<dbReference type="PANTHER" id="PTHR12156:SF23">
    <property type="entry name" value="PLECKSTRIN HOMOLOGY-LIKE DOMAIN FAMILY B MEMBER 1"/>
    <property type="match status" value="1"/>
</dbReference>
<evidence type="ECO:0000256" key="6">
    <source>
        <dbReference type="SAM" id="Coils"/>
    </source>
</evidence>
<feature type="compositionally biased region" description="Polar residues" evidence="7">
    <location>
        <begin position="242"/>
        <end position="271"/>
    </location>
</feature>
<evidence type="ECO:0000313" key="9">
    <source>
        <dbReference type="EMBL" id="KAF7205846.1"/>
    </source>
</evidence>
<dbReference type="InterPro" id="IPR000253">
    <property type="entry name" value="FHA_dom"/>
</dbReference>
<sequence>MLLRGRRELEPLIHMSFVDQQKDPHVSDSSDCSANMERLRSKVEQERQTHQVLQNTPLDLIETGKSLKVQAERPHLVSLGSGRLSTAITLLPLQEGRTTLGSDGTDIPLQGPGITAQHCYIENQAGSITLYPCGNQCSVDGLPITKPYRLTQGCMLCFGQSAFFRFNHPEEAQRMKSMLPGGSLRTNSTKPFSSGPRSVTNGNLESFTSNSDVKLNSVVKNLQETLVLRGSSSSPGFGKRPPQTSSVDMLNERNGSAAGSSVHKNSSSISAGPSVGNKTPAVPSRSTCSSQAPVPRTRTSLSVGLSGTGVAQRTQESPKLPRNVRAEAPSSPKPQVRGSGTDNSSTKPSSIRFSQTAPPSPRLRGSSLQVRSPSPLREQLFSHVDVPQRISGSSSHRELPALSIDVSCRGSSGSHGVPESPHDHQKLLTPSKAETTRVLYTQSPSPLQGLEKESGGRLLRPSPAGPGLGSVSGLSPLASPRSERKTTNMSVKGSTGKEGNVTKPYTRERKNSISEISDNEDELLEYHRWQREERLREQEMEKLERQRLETILNLCAEYNQVDSSAGLEGSGLLGGAGDSEPGGGASPQGADWAQKPKENDEENQREESSSTESTHQECEELFSGREQVYLEEERTRILVRVDDLTHRVGELEQLLQETKQEVEMEQALLQAERRAEQEQVEAEGQIISQLQLRLSQLDSNAQREKDKGRANVSAERKVLEKQRNEYNELKMQFDKCPLSLREQLQEQLSRKADALECGTKRFEELEFCQLEEESGLEEKKEAQRFQLLQERAEYHCSVAERKEKMAALDAQVKQLGIQASQECEKVEHDKKITLQLLHQEQDRLCSLERKYHTLTGGRSFPKSSSSMKESQPELSRNAMPPINLERWYQDIMAAGEPQSCPPPLPAKSFSTRRHRQLLKSKSDGEVGQGASSSPACSTTILTHTSGFRHEKAAPITLMLREKNPLDMDSRKLVALECKDPSPTVHHSYLHHQSPPGGNQAYDTLSLESSDSLETSVSNSTCTPESACGLEAQRLEEMEKMLKEAQQEKARLIENREREVQARRQMLEEERRRREEAEKRLQDEAAHRRRLVEEEVKMREKHFSQARPMTRYLPNRKEEFDLRAHVESCGHCIDTCPFVILSEKMCKGHLVKMGGKIKSWKKRWFVFDRLKRNFCYYADKHETKLKGLIYFQAIEEVYYDHLRSAAKSPNPSLTFCVKTHDRLYYMVAPSPEAMRIWMDVIVTGAEGYTQFMS</sequence>
<dbReference type="SUPFAM" id="SSF49879">
    <property type="entry name" value="SMAD/FHA domain"/>
    <property type="match status" value="1"/>
</dbReference>
<dbReference type="Pfam" id="PF00169">
    <property type="entry name" value="PH"/>
    <property type="match status" value="1"/>
</dbReference>
<feature type="compositionally biased region" description="Low complexity" evidence="7">
    <location>
        <begin position="469"/>
        <end position="480"/>
    </location>
</feature>
<name>A0A9D2XP41_NOTFU</name>
<dbReference type="OrthoDB" id="6020705at2759"/>
<dbReference type="CDD" id="cd22713">
    <property type="entry name" value="FHA_PHLB1"/>
    <property type="match status" value="1"/>
</dbReference>
<dbReference type="Gene3D" id="2.60.200.20">
    <property type="match status" value="1"/>
</dbReference>
<dbReference type="SUPFAM" id="SSF50729">
    <property type="entry name" value="PH domain-like"/>
    <property type="match status" value="1"/>
</dbReference>
<feature type="compositionally biased region" description="Polar residues" evidence="7">
    <location>
        <begin position="284"/>
        <end position="317"/>
    </location>
</feature>
<dbReference type="InterPro" id="IPR008984">
    <property type="entry name" value="SMAD_FHA_dom_sf"/>
</dbReference>
<evidence type="ECO:0000259" key="8">
    <source>
        <dbReference type="PROSITE" id="PS50003"/>
    </source>
</evidence>
<dbReference type="FunFam" id="2.30.29.30:FF:000006">
    <property type="entry name" value="Pleckstrin homology like domain family B member 1"/>
    <property type="match status" value="1"/>
</dbReference>
<dbReference type="PROSITE" id="PS50003">
    <property type="entry name" value="PH_DOMAIN"/>
    <property type="match status" value="1"/>
</dbReference>
<feature type="region of interest" description="Disordered" evidence="7">
    <location>
        <begin position="406"/>
        <end position="512"/>
    </location>
</feature>
<dbReference type="GO" id="GO:0045180">
    <property type="term" value="C:basal cortex"/>
    <property type="evidence" value="ECO:0007669"/>
    <property type="project" value="TreeGrafter"/>
</dbReference>
<evidence type="ECO:0000256" key="4">
    <source>
        <dbReference type="ARBA" id="ARBA00069090"/>
    </source>
</evidence>
<reference evidence="9" key="1">
    <citation type="submission" date="2020-03" db="EMBL/GenBank/DDBJ databases">
        <title>Intra-Species Differences in Population Size shape Life History and Genome Evolution.</title>
        <authorList>
            <person name="Willemsen D."/>
            <person name="Cui R."/>
            <person name="Valenzano D.R."/>
        </authorList>
    </citation>
    <scope>NUCLEOTIDE SEQUENCE</scope>
    <source>
        <strain evidence="9">GRZ</strain>
        <tissue evidence="9">Whole</tissue>
    </source>
</reference>
<evidence type="ECO:0000256" key="7">
    <source>
        <dbReference type="SAM" id="MobiDB-lite"/>
    </source>
</evidence>